<dbReference type="RefSeq" id="WP_247415277.1">
    <property type="nucleotide sequence ID" value="NZ_JALLGW010000001.1"/>
</dbReference>
<dbReference type="EMBL" id="JBHSQH010000001">
    <property type="protein sequence ID" value="MFC5972188.1"/>
    <property type="molecule type" value="Genomic_DNA"/>
</dbReference>
<dbReference type="Proteomes" id="UP001596099">
    <property type="component" value="Unassembled WGS sequence"/>
</dbReference>
<accession>A0ABD5RP20</accession>
<name>A0ABD5RP20_9EURY</name>
<proteinExistence type="predicted"/>
<protein>
    <submittedName>
        <fullName evidence="1">Uncharacterized protein</fullName>
    </submittedName>
</protein>
<organism evidence="1 2">
    <name type="scientific">Halomarina salina</name>
    <dbReference type="NCBI Taxonomy" id="1872699"/>
    <lineage>
        <taxon>Archaea</taxon>
        <taxon>Methanobacteriati</taxon>
        <taxon>Methanobacteriota</taxon>
        <taxon>Stenosarchaea group</taxon>
        <taxon>Halobacteria</taxon>
        <taxon>Halobacteriales</taxon>
        <taxon>Natronomonadaceae</taxon>
        <taxon>Halomarina</taxon>
    </lineage>
</organism>
<evidence type="ECO:0000313" key="1">
    <source>
        <dbReference type="EMBL" id="MFC5972188.1"/>
    </source>
</evidence>
<sequence>MSEDAAGSHDSGSDDALDSLDTGLDALALVDVVRELFEAVDFEALQNGVAYEEAVDEAQLHEALGGPVGKVVARRLADRVVGGGVTGLVGREIAGRVGASLVEYLVETVDPETIVTSLQELTNEQAGTVVDEEPTTIDIDTPDDEE</sequence>
<reference evidence="1 2" key="1">
    <citation type="journal article" date="2019" name="Int. J. Syst. Evol. Microbiol.">
        <title>The Global Catalogue of Microorganisms (GCM) 10K type strain sequencing project: providing services to taxonomists for standard genome sequencing and annotation.</title>
        <authorList>
            <consortium name="The Broad Institute Genomics Platform"/>
            <consortium name="The Broad Institute Genome Sequencing Center for Infectious Disease"/>
            <person name="Wu L."/>
            <person name="Ma J."/>
        </authorList>
    </citation>
    <scope>NUCLEOTIDE SEQUENCE [LARGE SCALE GENOMIC DNA]</scope>
    <source>
        <strain evidence="1 2">CGMCC 1.12543</strain>
    </source>
</reference>
<evidence type="ECO:0000313" key="2">
    <source>
        <dbReference type="Proteomes" id="UP001596099"/>
    </source>
</evidence>
<keyword evidence="2" id="KW-1185">Reference proteome</keyword>
<gene>
    <name evidence="1" type="ORF">ACFPYI_12680</name>
</gene>
<comment type="caution">
    <text evidence="1">The sequence shown here is derived from an EMBL/GenBank/DDBJ whole genome shotgun (WGS) entry which is preliminary data.</text>
</comment>
<dbReference type="AlphaFoldDB" id="A0ABD5RP20"/>